<reference evidence="4 5" key="1">
    <citation type="submission" date="2020-08" db="EMBL/GenBank/DDBJ databases">
        <title>Genome public.</title>
        <authorList>
            <person name="Liu C."/>
            <person name="Sun Q."/>
        </authorList>
    </citation>
    <scope>NUCLEOTIDE SEQUENCE [LARGE SCALE GENOMIC DNA]</scope>
    <source>
        <strain evidence="4 5">NSJ-6</strain>
    </source>
</reference>
<proteinExistence type="predicted"/>
<protein>
    <submittedName>
        <fullName evidence="4">TetR/AcrR family transcriptional regulator</fullName>
    </submittedName>
</protein>
<keyword evidence="5" id="KW-1185">Reference proteome</keyword>
<dbReference type="Proteomes" id="UP000596929">
    <property type="component" value="Unassembled WGS sequence"/>
</dbReference>
<dbReference type="Gene3D" id="1.10.357.10">
    <property type="entry name" value="Tetracycline Repressor, domain 2"/>
    <property type="match status" value="1"/>
</dbReference>
<evidence type="ECO:0000313" key="5">
    <source>
        <dbReference type="Proteomes" id="UP000596929"/>
    </source>
</evidence>
<dbReference type="InterPro" id="IPR036271">
    <property type="entry name" value="Tet_transcr_reg_TetR-rel_C_sf"/>
</dbReference>
<dbReference type="Pfam" id="PF00440">
    <property type="entry name" value="TetR_N"/>
    <property type="match status" value="1"/>
</dbReference>
<evidence type="ECO:0000256" key="2">
    <source>
        <dbReference type="PROSITE-ProRule" id="PRU00335"/>
    </source>
</evidence>
<name>A0ABR7DA47_9CLOT</name>
<dbReference type="RefSeq" id="WP_032117790.1">
    <property type="nucleotide sequence ID" value="NZ_JACOOO010000005.1"/>
</dbReference>
<comment type="caution">
    <text evidence="4">The sequence shown here is derived from an EMBL/GenBank/DDBJ whole genome shotgun (WGS) entry which is preliminary data.</text>
</comment>
<feature type="DNA-binding region" description="H-T-H motif" evidence="2">
    <location>
        <begin position="31"/>
        <end position="50"/>
    </location>
</feature>
<dbReference type="SUPFAM" id="SSF46689">
    <property type="entry name" value="Homeodomain-like"/>
    <property type="match status" value="1"/>
</dbReference>
<dbReference type="SUPFAM" id="SSF48498">
    <property type="entry name" value="Tetracyclin repressor-like, C-terminal domain"/>
    <property type="match status" value="1"/>
</dbReference>
<feature type="domain" description="HTH tetR-type" evidence="3">
    <location>
        <begin position="8"/>
        <end position="68"/>
    </location>
</feature>
<sequence>MKESQKHIDKKAEILKDAITVIQKYGYENVSIRQICKELNITTGTFYHYFNGKNDIIAEQFTWMDQRYLTEVKPNLTNDNELDNILYFCNFYAEFTYKKGLSKSIEISQIKLTDNNGFYTSNHRIMKQILLEIIQRGQNKAQIIDTVLAEDIADMILVMIRGYSFDWSRKEATYDLIYYTNLNIKLFLNGISQNTFLYF</sequence>
<dbReference type="InterPro" id="IPR001647">
    <property type="entry name" value="HTH_TetR"/>
</dbReference>
<dbReference type="EMBL" id="JACOOO010000005">
    <property type="protein sequence ID" value="MBC5628274.1"/>
    <property type="molecule type" value="Genomic_DNA"/>
</dbReference>
<dbReference type="PROSITE" id="PS50977">
    <property type="entry name" value="HTH_TETR_2"/>
    <property type="match status" value="1"/>
</dbReference>
<accession>A0ABR7DA47</accession>
<dbReference type="InterPro" id="IPR023772">
    <property type="entry name" value="DNA-bd_HTH_TetR-type_CS"/>
</dbReference>
<evidence type="ECO:0000259" key="3">
    <source>
        <dbReference type="PROSITE" id="PS50977"/>
    </source>
</evidence>
<dbReference type="InterPro" id="IPR050624">
    <property type="entry name" value="HTH-type_Tx_Regulator"/>
</dbReference>
<evidence type="ECO:0000256" key="1">
    <source>
        <dbReference type="ARBA" id="ARBA00023125"/>
    </source>
</evidence>
<dbReference type="PANTHER" id="PTHR43479">
    <property type="entry name" value="ACREF/ENVCD OPERON REPRESSOR-RELATED"/>
    <property type="match status" value="1"/>
</dbReference>
<dbReference type="PRINTS" id="PR00455">
    <property type="entry name" value="HTHTETR"/>
</dbReference>
<dbReference type="PANTHER" id="PTHR43479:SF11">
    <property type="entry name" value="ACREF_ENVCD OPERON REPRESSOR-RELATED"/>
    <property type="match status" value="1"/>
</dbReference>
<organism evidence="4 5">
    <name type="scientific">Clostridium hominis</name>
    <dbReference type="NCBI Taxonomy" id="2763036"/>
    <lineage>
        <taxon>Bacteria</taxon>
        <taxon>Bacillati</taxon>
        <taxon>Bacillota</taxon>
        <taxon>Clostridia</taxon>
        <taxon>Eubacteriales</taxon>
        <taxon>Clostridiaceae</taxon>
        <taxon>Clostridium</taxon>
    </lineage>
</organism>
<dbReference type="InterPro" id="IPR009057">
    <property type="entry name" value="Homeodomain-like_sf"/>
</dbReference>
<dbReference type="PROSITE" id="PS01081">
    <property type="entry name" value="HTH_TETR_1"/>
    <property type="match status" value="1"/>
</dbReference>
<keyword evidence="1 2" id="KW-0238">DNA-binding</keyword>
<evidence type="ECO:0000313" key="4">
    <source>
        <dbReference type="EMBL" id="MBC5628274.1"/>
    </source>
</evidence>
<gene>
    <name evidence="4" type="ORF">H8S20_05135</name>
</gene>